<evidence type="ECO:0000256" key="14">
    <source>
        <dbReference type="ARBA" id="ARBA00023326"/>
    </source>
</evidence>
<dbReference type="FunFam" id="3.30.20.10:FF:000001">
    <property type="entry name" value="Endochitinase (Chitinase)"/>
    <property type="match status" value="1"/>
</dbReference>
<dbReference type="SUPFAM" id="SSF48113">
    <property type="entry name" value="Heme-dependent peroxidases"/>
    <property type="match status" value="1"/>
</dbReference>
<evidence type="ECO:0000256" key="7">
    <source>
        <dbReference type="ARBA" id="ARBA00022801"/>
    </source>
</evidence>
<dbReference type="Gene3D" id="1.10.420.10">
    <property type="entry name" value="Peroxidase, domain 2"/>
    <property type="match status" value="1"/>
</dbReference>
<dbReference type="GO" id="GO:0020037">
    <property type="term" value="F:heme binding"/>
    <property type="evidence" value="ECO:0007669"/>
    <property type="project" value="InterPro"/>
</dbReference>
<dbReference type="GO" id="GO:0016688">
    <property type="term" value="F:L-ascorbate peroxidase activity"/>
    <property type="evidence" value="ECO:0007669"/>
    <property type="project" value="UniProtKB-EC"/>
</dbReference>
<evidence type="ECO:0000313" key="18">
    <source>
        <dbReference type="EMBL" id="CAD6245987.1"/>
    </source>
</evidence>
<keyword evidence="14" id="KW-0624">Polysaccharide degradation</keyword>
<dbReference type="PRINTS" id="PR00459">
    <property type="entry name" value="ASPEROXIDASE"/>
</dbReference>
<dbReference type="InterPro" id="IPR019793">
    <property type="entry name" value="Peroxidases_heam-ligand_BS"/>
</dbReference>
<dbReference type="GO" id="GO:0046872">
    <property type="term" value="F:metal ion binding"/>
    <property type="evidence" value="ECO:0007669"/>
    <property type="project" value="UniProtKB-KW"/>
</dbReference>
<dbReference type="CDD" id="cd00325">
    <property type="entry name" value="chitinase_GH19"/>
    <property type="match status" value="1"/>
</dbReference>
<dbReference type="Pfam" id="PF00182">
    <property type="entry name" value="Glyco_hydro_19"/>
    <property type="match status" value="1"/>
</dbReference>
<dbReference type="FunFam" id="1.10.420.10:FF:000011">
    <property type="entry name" value="Adenylate/guanylate cyclase"/>
    <property type="match status" value="1"/>
</dbReference>
<dbReference type="InterPro" id="IPR000726">
    <property type="entry name" value="Glyco_hydro_19_cat"/>
</dbReference>
<evidence type="ECO:0000256" key="10">
    <source>
        <dbReference type="ARBA" id="ARBA00023002"/>
    </source>
</evidence>
<keyword evidence="8" id="KW-0106">Calcium</keyword>
<evidence type="ECO:0000256" key="15">
    <source>
        <dbReference type="ARBA" id="ARBA00047994"/>
    </source>
</evidence>
<feature type="chain" id="PRO_5032409568" description="Plant heme peroxidase family profile domain-containing protein" evidence="16">
    <location>
        <begin position="23"/>
        <end position="870"/>
    </location>
</feature>
<comment type="similarity">
    <text evidence="3">Belongs to the peroxidase family. Ascorbate peroxidase subfamily.</text>
</comment>
<dbReference type="SUPFAM" id="SSF53955">
    <property type="entry name" value="Lysozyme-like"/>
    <property type="match status" value="1"/>
</dbReference>
<dbReference type="PRINTS" id="PR00458">
    <property type="entry name" value="PEROXIDASE"/>
</dbReference>
<dbReference type="CDD" id="cd00314">
    <property type="entry name" value="plant_peroxidase_like"/>
    <property type="match status" value="1"/>
</dbReference>
<proteinExistence type="inferred from homology"/>
<keyword evidence="19" id="KW-1185">Reference proteome</keyword>
<comment type="caution">
    <text evidence="18">The sequence shown here is derived from an EMBL/GenBank/DDBJ whole genome shotgun (WGS) entry which is preliminary data.</text>
</comment>
<keyword evidence="6" id="KW-0479">Metal-binding</keyword>
<dbReference type="PROSITE" id="PS50873">
    <property type="entry name" value="PEROXIDASE_4"/>
    <property type="match status" value="1"/>
</dbReference>
<dbReference type="FunFam" id="1.10.520.10:FF:000011">
    <property type="entry name" value="L-ascorbate peroxidase"/>
    <property type="match status" value="1"/>
</dbReference>
<evidence type="ECO:0000256" key="3">
    <source>
        <dbReference type="ARBA" id="ARBA00006873"/>
    </source>
</evidence>
<keyword evidence="10" id="KW-0560">Oxidoreductase</keyword>
<keyword evidence="5" id="KW-0349">Heme</keyword>
<evidence type="ECO:0000256" key="6">
    <source>
        <dbReference type="ARBA" id="ARBA00022723"/>
    </source>
</evidence>
<keyword evidence="11" id="KW-0408">Iron</keyword>
<dbReference type="PANTHER" id="PTHR22595:SF96">
    <property type="entry name" value="CHITINASE"/>
    <property type="match status" value="1"/>
</dbReference>
<dbReference type="OrthoDB" id="2859658at2759"/>
<dbReference type="PANTHER" id="PTHR22595">
    <property type="entry name" value="CHITINASE-RELATED"/>
    <property type="match status" value="1"/>
</dbReference>
<keyword evidence="12" id="KW-0119">Carbohydrate metabolism</keyword>
<dbReference type="GO" id="GO:0016998">
    <property type="term" value="P:cell wall macromolecule catabolic process"/>
    <property type="evidence" value="ECO:0007669"/>
    <property type="project" value="InterPro"/>
</dbReference>
<dbReference type="Gene3D" id="1.10.520.10">
    <property type="match status" value="1"/>
</dbReference>
<dbReference type="Gene3D" id="3.30.20.10">
    <property type="entry name" value="Endochitinase, domain 2"/>
    <property type="match status" value="1"/>
</dbReference>
<evidence type="ECO:0000256" key="12">
    <source>
        <dbReference type="ARBA" id="ARBA00023277"/>
    </source>
</evidence>
<dbReference type="GO" id="GO:0008843">
    <property type="term" value="F:endochitinase activity"/>
    <property type="evidence" value="ECO:0007669"/>
    <property type="project" value="UniProtKB-EC"/>
</dbReference>
<keyword evidence="13" id="KW-0326">Glycosidase</keyword>
<evidence type="ECO:0000256" key="9">
    <source>
        <dbReference type="ARBA" id="ARBA00022958"/>
    </source>
</evidence>
<reference evidence="18" key="1">
    <citation type="submission" date="2020-10" db="EMBL/GenBank/DDBJ databases">
        <authorList>
            <person name="Han B."/>
            <person name="Lu T."/>
            <person name="Zhao Q."/>
            <person name="Huang X."/>
            <person name="Zhao Y."/>
        </authorList>
    </citation>
    <scope>NUCLEOTIDE SEQUENCE</scope>
</reference>
<dbReference type="Pfam" id="PF00141">
    <property type="entry name" value="peroxidase"/>
    <property type="match status" value="1"/>
</dbReference>
<evidence type="ECO:0000256" key="2">
    <source>
        <dbReference type="ARBA" id="ARBA00001970"/>
    </source>
</evidence>
<sequence>MAGTRGAALLLLLLATSAAAGGEKVCDKGWECSGSRFCCNETIGDFFKAYQFEELFPKRDSDLAHAAGFWDHKAFITAAALFESRGFGTTGGKEMGMREVAAFLGHVGAKTSCGYKEAPDGETAWGLCYNHELSPSQSYCDDSNELYPCGEGVEYYGRGALPVYWNYNYGIVGKGIKQDLLNHPELLEQNATLAFEAAIWRWMTPMKRKQPSAHDVFVGNWKPTKKDTLSKRYPGFGATMNILYGDAICGKGSTDKMNFIISHNQHYLGLMGVGREHFGDNLDCGDQSCGRLVALTREGKPGKGMELTNIPYIASSSSSSCFYYSYSSCACRGRRDGKLVIKASAAGSKRAADSVCSQLSEQQEIEDSISGPRSSWRMRRRDFASAILLPFLIPRINISIAAEIYDASIIRSGVRNVLTKAKAAGVLRLVFHDAGTFEIGDKSGGMNGSIIYEVDRPENTGLNRSIKILRKAKEGIDNVHKVSWADLIAVAGAEAVALCGGPEIPVRLGRLDSSTADPTGKLPEETLDATSLKTLFSKKGFSVQEMVVLSGAHTIGGKGFGSPIVFDNTYFKVLLEKPQTSSTGMAAMVGLRTDWALTEDDECLRWIRVYAEDQARFFDDFRDAYIKLVDSGASSSCKQAKTKNCSDRLAWRVAVASGDAEADGAEAGAGAGQAPTARAGRRARLSARRRERVSLPDGVSGVGEFLRHPDAVESLLNTGALESFAPAGSGPGTFTCALRRIGLLGFEVAPVLDLRVAPTSTDCTIEMLSCRFEGSEALEQQNEFFSAFMSNHITWSDDAEEPCLDIDVSLEVTLEVYTKPFSMLPLSAVEKPGNLLMQGLLDMLVPMLGEQLLRDYHSWVQLQQQQHESS</sequence>
<keyword evidence="7" id="KW-0378">Hydrolase</keyword>
<dbReference type="InterPro" id="IPR018971">
    <property type="entry name" value="DUF1997"/>
</dbReference>
<organism evidence="18 19">
    <name type="scientific">Miscanthus lutarioriparius</name>
    <dbReference type="NCBI Taxonomy" id="422564"/>
    <lineage>
        <taxon>Eukaryota</taxon>
        <taxon>Viridiplantae</taxon>
        <taxon>Streptophyta</taxon>
        <taxon>Embryophyta</taxon>
        <taxon>Tracheophyta</taxon>
        <taxon>Spermatophyta</taxon>
        <taxon>Magnoliopsida</taxon>
        <taxon>Liliopsida</taxon>
        <taxon>Poales</taxon>
        <taxon>Poaceae</taxon>
        <taxon>PACMAD clade</taxon>
        <taxon>Panicoideae</taxon>
        <taxon>Andropogonodae</taxon>
        <taxon>Andropogoneae</taxon>
        <taxon>Saccharinae</taxon>
        <taxon>Miscanthus</taxon>
    </lineage>
</organism>
<dbReference type="AlphaFoldDB" id="A0A811PTR5"/>
<dbReference type="PROSITE" id="PS00435">
    <property type="entry name" value="PEROXIDASE_1"/>
    <property type="match status" value="1"/>
</dbReference>
<dbReference type="Gene3D" id="1.10.530.10">
    <property type="match status" value="1"/>
</dbReference>
<dbReference type="InterPro" id="IPR010255">
    <property type="entry name" value="Haem_peroxidase_sf"/>
</dbReference>
<name>A0A811PTR5_9POAL</name>
<evidence type="ECO:0000259" key="17">
    <source>
        <dbReference type="PROSITE" id="PS50873"/>
    </source>
</evidence>
<evidence type="ECO:0000313" key="19">
    <source>
        <dbReference type="Proteomes" id="UP000604825"/>
    </source>
</evidence>
<comment type="cofactor">
    <cofactor evidence="2">
        <name>heme b</name>
        <dbReference type="ChEBI" id="CHEBI:60344"/>
    </cofactor>
</comment>
<evidence type="ECO:0000256" key="11">
    <source>
        <dbReference type="ARBA" id="ARBA00023004"/>
    </source>
</evidence>
<keyword evidence="16" id="KW-0732">Signal</keyword>
<evidence type="ECO:0000256" key="16">
    <source>
        <dbReference type="SAM" id="SignalP"/>
    </source>
</evidence>
<dbReference type="GO" id="GO:0000272">
    <property type="term" value="P:polysaccharide catabolic process"/>
    <property type="evidence" value="ECO:0007669"/>
    <property type="project" value="UniProtKB-KW"/>
</dbReference>
<feature type="signal peptide" evidence="16">
    <location>
        <begin position="1"/>
        <end position="22"/>
    </location>
</feature>
<dbReference type="GO" id="GO:0006979">
    <property type="term" value="P:response to oxidative stress"/>
    <property type="evidence" value="ECO:0007669"/>
    <property type="project" value="InterPro"/>
</dbReference>
<evidence type="ECO:0000256" key="8">
    <source>
        <dbReference type="ARBA" id="ARBA00022837"/>
    </source>
</evidence>
<comment type="catalytic activity">
    <reaction evidence="1">
        <text>Random endo-hydrolysis of N-acetyl-beta-D-glucosaminide (1-&gt;4)-beta-linkages in chitin and chitodextrins.</text>
        <dbReference type="EC" id="3.2.1.14"/>
    </reaction>
</comment>
<dbReference type="PROSITE" id="PS00436">
    <property type="entry name" value="PEROXIDASE_2"/>
    <property type="match status" value="1"/>
</dbReference>
<accession>A0A811PTR5</accession>
<feature type="domain" description="Plant heme peroxidase family profile" evidence="17">
    <location>
        <begin position="423"/>
        <end position="646"/>
    </location>
</feature>
<dbReference type="InterPro" id="IPR002207">
    <property type="entry name" value="Peroxidase_I"/>
</dbReference>
<gene>
    <name evidence="18" type="ORF">NCGR_LOCUS30265</name>
</gene>
<dbReference type="GO" id="GO:0006032">
    <property type="term" value="P:chitin catabolic process"/>
    <property type="evidence" value="ECO:0007669"/>
    <property type="project" value="InterPro"/>
</dbReference>
<dbReference type="Proteomes" id="UP000604825">
    <property type="component" value="Unassembled WGS sequence"/>
</dbReference>
<keyword evidence="9" id="KW-0630">Potassium</keyword>
<protein>
    <recommendedName>
        <fullName evidence="17">Plant heme peroxidase family profile domain-containing protein</fullName>
    </recommendedName>
</protein>
<keyword evidence="4" id="KW-0575">Peroxidase</keyword>
<evidence type="ECO:0000256" key="1">
    <source>
        <dbReference type="ARBA" id="ARBA00000822"/>
    </source>
</evidence>
<evidence type="ECO:0000256" key="4">
    <source>
        <dbReference type="ARBA" id="ARBA00022559"/>
    </source>
</evidence>
<comment type="catalytic activity">
    <reaction evidence="15">
        <text>L-ascorbate + H2O2 = L-dehydroascorbate + 2 H2O</text>
        <dbReference type="Rhea" id="RHEA:22996"/>
        <dbReference type="ChEBI" id="CHEBI:15377"/>
        <dbReference type="ChEBI" id="CHEBI:16240"/>
        <dbReference type="ChEBI" id="CHEBI:38290"/>
        <dbReference type="ChEBI" id="CHEBI:58539"/>
        <dbReference type="EC" id="1.11.1.11"/>
    </reaction>
</comment>
<evidence type="ECO:0000256" key="5">
    <source>
        <dbReference type="ARBA" id="ARBA00022617"/>
    </source>
</evidence>
<dbReference type="InterPro" id="IPR023346">
    <property type="entry name" value="Lysozyme-like_dom_sf"/>
</dbReference>
<dbReference type="EMBL" id="CAJGYO010000007">
    <property type="protein sequence ID" value="CAD6245987.1"/>
    <property type="molecule type" value="Genomic_DNA"/>
</dbReference>
<dbReference type="InterPro" id="IPR019794">
    <property type="entry name" value="Peroxidases_AS"/>
</dbReference>
<dbReference type="InterPro" id="IPR002016">
    <property type="entry name" value="Haem_peroxidase"/>
</dbReference>
<evidence type="ECO:0000256" key="13">
    <source>
        <dbReference type="ARBA" id="ARBA00023295"/>
    </source>
</evidence>
<dbReference type="Pfam" id="PF09366">
    <property type="entry name" value="DUF1997"/>
    <property type="match status" value="1"/>
</dbReference>